<accession>A0A8T8I4C1</accession>
<name>A0A8T8I4C1_9PSEU</name>
<gene>
    <name evidence="2" type="ORF">J7S33_14540</name>
</gene>
<evidence type="ECO:0000313" key="3">
    <source>
        <dbReference type="Proteomes" id="UP000671828"/>
    </source>
</evidence>
<organism evidence="2 3">
    <name type="scientific">Saccharothrix algeriensis</name>
    <dbReference type="NCBI Taxonomy" id="173560"/>
    <lineage>
        <taxon>Bacteria</taxon>
        <taxon>Bacillati</taxon>
        <taxon>Actinomycetota</taxon>
        <taxon>Actinomycetes</taxon>
        <taxon>Pseudonocardiales</taxon>
        <taxon>Pseudonocardiaceae</taxon>
        <taxon>Saccharothrix</taxon>
    </lineage>
</organism>
<reference evidence="2" key="1">
    <citation type="submission" date="2021-04" db="EMBL/GenBank/DDBJ databases">
        <title>Saccharothrix algeriensis WGS.</title>
        <authorList>
            <person name="Stuskova K."/>
            <person name="Hakalova E."/>
            <person name="Tebbal A.B."/>
            <person name="Eichmeier A."/>
        </authorList>
    </citation>
    <scope>NUCLEOTIDE SEQUENCE</scope>
    <source>
        <strain evidence="2">NRRL B-24137</strain>
    </source>
</reference>
<dbReference type="EMBL" id="CP072788">
    <property type="protein sequence ID" value="QTR05662.1"/>
    <property type="molecule type" value="Genomic_DNA"/>
</dbReference>
<feature type="non-terminal residue" evidence="2">
    <location>
        <position position="106"/>
    </location>
</feature>
<sequence>MSGLVSGADAAEIRKRWPELCGIVRGIAGPSAGALLTSATVAAVDGTSVTVSHISAPLARRLAEPRTVAALAAAFSPGSWAARGGSAACPGRAGRGPRPLRAARPA</sequence>
<protein>
    <submittedName>
        <fullName evidence="2">DNA polymerase III subunit gamma/tau</fullName>
    </submittedName>
</protein>
<dbReference type="AlphaFoldDB" id="A0A8T8I4C1"/>
<evidence type="ECO:0000256" key="1">
    <source>
        <dbReference type="SAM" id="MobiDB-lite"/>
    </source>
</evidence>
<evidence type="ECO:0000313" key="2">
    <source>
        <dbReference type="EMBL" id="QTR05662.1"/>
    </source>
</evidence>
<proteinExistence type="predicted"/>
<feature type="region of interest" description="Disordered" evidence="1">
    <location>
        <begin position="83"/>
        <end position="106"/>
    </location>
</feature>
<dbReference type="Proteomes" id="UP000671828">
    <property type="component" value="Chromosome"/>
</dbReference>